<dbReference type="OrthoDB" id="424543at2759"/>
<reference evidence="3" key="1">
    <citation type="journal article" date="2015" name="Nat. Genet.">
        <title>The genome and transcriptome of the zoonotic hookworm Ancylostoma ceylanicum identify infection-specific gene families.</title>
        <authorList>
            <person name="Schwarz E.M."/>
            <person name="Hu Y."/>
            <person name="Antoshechkin I."/>
            <person name="Miller M.M."/>
            <person name="Sternberg P.W."/>
            <person name="Aroian R.V."/>
        </authorList>
    </citation>
    <scope>NUCLEOTIDE SEQUENCE</scope>
    <source>
        <strain evidence="3">HY135</strain>
    </source>
</reference>
<dbReference type="EMBL" id="JARK01001381">
    <property type="protein sequence ID" value="EYC12875.1"/>
    <property type="molecule type" value="Genomic_DNA"/>
</dbReference>
<proteinExistence type="predicted"/>
<feature type="compositionally biased region" description="Basic and acidic residues" evidence="1">
    <location>
        <begin position="83"/>
        <end position="92"/>
    </location>
</feature>
<evidence type="ECO:0000256" key="1">
    <source>
        <dbReference type="SAM" id="MobiDB-lite"/>
    </source>
</evidence>
<evidence type="ECO:0000313" key="2">
    <source>
        <dbReference type="EMBL" id="EYC12875.1"/>
    </source>
</evidence>
<feature type="region of interest" description="Disordered" evidence="1">
    <location>
        <begin position="81"/>
        <end position="103"/>
    </location>
</feature>
<gene>
    <name evidence="2" type="primary">Acey_s0045.g1133</name>
    <name evidence="2" type="ORF">Y032_0045g1133</name>
</gene>
<keyword evidence="3" id="KW-1185">Reference proteome</keyword>
<dbReference type="STRING" id="53326.A0A016UCI2"/>
<comment type="caution">
    <text evidence="2">The sequence shown here is derived from an EMBL/GenBank/DDBJ whole genome shotgun (WGS) entry which is preliminary data.</text>
</comment>
<dbReference type="Proteomes" id="UP000024635">
    <property type="component" value="Unassembled WGS sequence"/>
</dbReference>
<name>A0A016UCI2_9BILA</name>
<sequence length="133" mass="15355">MYGSKCLPLSKAYERMLNIVETRMLRWACGFTRCDKGPNEHIRTIMQTAPIQLKLRAQRLRWYGHVMRKASPYPTRQAMEIDADGKHPEAPRRSGGRTKYGKIWKRLESRKTTPRTALSVVGEPTQRTLRLGG</sequence>
<evidence type="ECO:0000313" key="3">
    <source>
        <dbReference type="Proteomes" id="UP000024635"/>
    </source>
</evidence>
<dbReference type="AlphaFoldDB" id="A0A016UCI2"/>
<feature type="compositionally biased region" description="Basic residues" evidence="1">
    <location>
        <begin position="94"/>
        <end position="103"/>
    </location>
</feature>
<evidence type="ECO:0008006" key="4">
    <source>
        <dbReference type="Google" id="ProtNLM"/>
    </source>
</evidence>
<accession>A0A016UCI2</accession>
<protein>
    <recommendedName>
        <fullName evidence="4">Reverse transcriptase domain-containing protein</fullName>
    </recommendedName>
</protein>
<organism evidence="2 3">
    <name type="scientific">Ancylostoma ceylanicum</name>
    <dbReference type="NCBI Taxonomy" id="53326"/>
    <lineage>
        <taxon>Eukaryota</taxon>
        <taxon>Metazoa</taxon>
        <taxon>Ecdysozoa</taxon>
        <taxon>Nematoda</taxon>
        <taxon>Chromadorea</taxon>
        <taxon>Rhabditida</taxon>
        <taxon>Rhabditina</taxon>
        <taxon>Rhabditomorpha</taxon>
        <taxon>Strongyloidea</taxon>
        <taxon>Ancylostomatidae</taxon>
        <taxon>Ancylostomatinae</taxon>
        <taxon>Ancylostoma</taxon>
    </lineage>
</organism>